<dbReference type="Gene3D" id="3.10.280.10">
    <property type="entry name" value="Mitochondrial glycoprotein"/>
    <property type="match status" value="1"/>
</dbReference>
<dbReference type="InterPro" id="IPR020471">
    <property type="entry name" value="AKR"/>
</dbReference>
<keyword evidence="2" id="KW-1185">Reference proteome</keyword>
<evidence type="ECO:0000313" key="1">
    <source>
        <dbReference type="EMBL" id="TQE08247.1"/>
    </source>
</evidence>
<protein>
    <submittedName>
        <fullName evidence="1">Uncharacterized protein</fullName>
    </submittedName>
</protein>
<dbReference type="InterPro" id="IPR036812">
    <property type="entry name" value="NAD(P)_OxRdtase_dom_sf"/>
</dbReference>
<dbReference type="GO" id="GO:0016491">
    <property type="term" value="F:oxidoreductase activity"/>
    <property type="evidence" value="ECO:0007669"/>
    <property type="project" value="InterPro"/>
</dbReference>
<dbReference type="EMBL" id="VIEB01000074">
    <property type="protein sequence ID" value="TQE08247.1"/>
    <property type="molecule type" value="Genomic_DNA"/>
</dbReference>
<gene>
    <name evidence="1" type="ORF">C1H46_006214</name>
</gene>
<dbReference type="SUPFAM" id="SSF54529">
    <property type="entry name" value="Mitochondrial glycoprotein MAM33-like"/>
    <property type="match status" value="1"/>
</dbReference>
<dbReference type="PANTHER" id="PTHR10826:SF27">
    <property type="entry name" value="OS06G0326500 PROTEIN"/>
    <property type="match status" value="1"/>
</dbReference>
<dbReference type="PROSITE" id="PS00062">
    <property type="entry name" value="ALDOKETO_REDUCTASE_2"/>
    <property type="match status" value="1"/>
</dbReference>
<dbReference type="InterPro" id="IPR036561">
    <property type="entry name" value="MAM33_sf"/>
</dbReference>
<dbReference type="PANTHER" id="PTHR10826">
    <property type="entry name" value="COMPLEMENT COMPONENT 1"/>
    <property type="match status" value="1"/>
</dbReference>
<name>A0A540NB23_MALBA</name>
<dbReference type="Proteomes" id="UP000315295">
    <property type="component" value="Unassembled WGS sequence"/>
</dbReference>
<sequence>MALSSMLRRPSYSALALAVRSVRAVGSAPTFHRAISTVPAFSPQLLRRSFVPVHRFSTATAVEPIGEQSLVEVLESEIKCAQDVKPKKAEVPEKFPFEIVDNPGDQTILLKREFEGESIQVCVDIPSFSADDEDEWEDPGIPMVVSISKPNGLQLELGVSVFETEISIDSLSVKQPELSSKELDYAYDGPEFPDLDEKLQNAFYKYLEVRGIKHTMADFLYDYMKNKNNKEFLRWLKNVKRVVQQCSDRSPEDISKALSKTFEDLQLDYINLYLPGSVGFTQVVMASLCLLDTWNAMEGLYASGQARGVGVSNFSSKKLQDLLSYAKVPPAVNQVECHPIWQQPALYNLRKICWDSSIGVWVKGEALKDPVLNEIAEKLNKSTAQQRLLRGDFVVHESLSPYKSVEELWDGEI</sequence>
<reference evidence="1 2" key="1">
    <citation type="journal article" date="2019" name="G3 (Bethesda)">
        <title>Sequencing of a Wild Apple (Malus baccata) Genome Unravels the Differences Between Cultivated and Wild Apple Species Regarding Disease Resistance and Cold Tolerance.</title>
        <authorList>
            <person name="Chen X."/>
        </authorList>
    </citation>
    <scope>NUCLEOTIDE SEQUENCE [LARGE SCALE GENOMIC DNA]</scope>
    <source>
        <strain evidence="2">cv. Shandingzi</strain>
        <tissue evidence="1">Leaves</tissue>
    </source>
</reference>
<comment type="caution">
    <text evidence="1">The sequence shown here is derived from an EMBL/GenBank/DDBJ whole genome shotgun (WGS) entry which is preliminary data.</text>
</comment>
<evidence type="ECO:0000313" key="2">
    <source>
        <dbReference type="Proteomes" id="UP000315295"/>
    </source>
</evidence>
<dbReference type="InterPro" id="IPR003428">
    <property type="entry name" value="MAM33"/>
</dbReference>
<accession>A0A540NB23</accession>
<dbReference type="GO" id="GO:0005759">
    <property type="term" value="C:mitochondrial matrix"/>
    <property type="evidence" value="ECO:0007669"/>
    <property type="project" value="InterPro"/>
</dbReference>
<organism evidence="1 2">
    <name type="scientific">Malus baccata</name>
    <name type="common">Siberian crab apple</name>
    <name type="synonym">Pyrus baccata</name>
    <dbReference type="NCBI Taxonomy" id="106549"/>
    <lineage>
        <taxon>Eukaryota</taxon>
        <taxon>Viridiplantae</taxon>
        <taxon>Streptophyta</taxon>
        <taxon>Embryophyta</taxon>
        <taxon>Tracheophyta</taxon>
        <taxon>Spermatophyta</taxon>
        <taxon>Magnoliopsida</taxon>
        <taxon>eudicotyledons</taxon>
        <taxon>Gunneridae</taxon>
        <taxon>Pentapetalae</taxon>
        <taxon>rosids</taxon>
        <taxon>fabids</taxon>
        <taxon>Rosales</taxon>
        <taxon>Rosaceae</taxon>
        <taxon>Amygdaloideae</taxon>
        <taxon>Maleae</taxon>
        <taxon>Malus</taxon>
    </lineage>
</organism>
<proteinExistence type="predicted"/>
<dbReference type="Pfam" id="PF02330">
    <property type="entry name" value="MAM33"/>
    <property type="match status" value="1"/>
</dbReference>
<dbReference type="PRINTS" id="PR00069">
    <property type="entry name" value="ALDKETRDTASE"/>
</dbReference>
<dbReference type="SUPFAM" id="SSF51430">
    <property type="entry name" value="NAD(P)-linked oxidoreductase"/>
    <property type="match status" value="1"/>
</dbReference>
<dbReference type="InterPro" id="IPR018170">
    <property type="entry name" value="Aldo/ket_reductase_CS"/>
</dbReference>
<dbReference type="STRING" id="106549.A0A540NB23"/>
<dbReference type="AlphaFoldDB" id="A0A540NB23"/>